<dbReference type="RefSeq" id="WP_255972952.1">
    <property type="nucleotide sequence ID" value="NZ_JANFQF010000023.1"/>
</dbReference>
<comment type="caution">
    <text evidence="3">The sequence shown here is derived from an EMBL/GenBank/DDBJ whole genome shotgun (WGS) entry which is preliminary data.</text>
</comment>
<dbReference type="InterPro" id="IPR027417">
    <property type="entry name" value="P-loop_NTPase"/>
</dbReference>
<feature type="compositionally biased region" description="Polar residues" evidence="1">
    <location>
        <begin position="19"/>
        <end position="29"/>
    </location>
</feature>
<feature type="compositionally biased region" description="Polar residues" evidence="1">
    <location>
        <begin position="128"/>
        <end position="137"/>
    </location>
</feature>
<dbReference type="PANTHER" id="PTHR43384:SF14">
    <property type="entry name" value="ESX-1 SECRETION-ASSOCIATED PROTEIN ESPI"/>
    <property type="match status" value="1"/>
</dbReference>
<dbReference type="InterPro" id="IPR002586">
    <property type="entry name" value="CobQ/CobB/MinD/ParA_Nub-bd_dom"/>
</dbReference>
<sequence>MSENNAGVWEPVRPASNLPADTTAGSTPHNAARQAPYVQPQGPNPFAQPGHHAPAAAPARPQTQAPAAAPAQAPVPAQAPQQAPASPQPAQAPTFTAPGQQTPPQAQQPAPAAFTSSPQQQPASRPQNTRPEQQQYAVSARDLSTSLLLKQVKPAPTTGWRRMLYQVSGRYINLGNSAKEQRRIELTKQVNQPLQGCYKIALLSLKGGVGKTTTTATLGSTFASLRGDRVIAVDANPDRGTLSQKIPLETPATVRNLLRDEHSIEKYSDVRSYTSQSRHRLEVLASDSDPAVSEAFSADDYARTVAMLEKFYSIVLTDCGTGLMHSAMQTILEEADALVVVSSGSVDGARSASATLDWLDAHGYRELVAKSVAVVNAVRPRSGKVDLPKVVEHFEQRCRLVRLIPFDPHLEEGAEIELDRLRPKTRNALLELAAAVASDFPASTFALQDHR</sequence>
<gene>
    <name evidence="3" type="ORF">NOF53_22690</name>
</gene>
<evidence type="ECO:0000313" key="4">
    <source>
        <dbReference type="Proteomes" id="UP001524501"/>
    </source>
</evidence>
<feature type="domain" description="CobQ/CobB/MinD/ParA nucleotide binding" evidence="2">
    <location>
        <begin position="200"/>
        <end position="348"/>
    </location>
</feature>
<proteinExistence type="predicted"/>
<dbReference type="Pfam" id="PF01656">
    <property type="entry name" value="CbiA"/>
    <property type="match status" value="1"/>
</dbReference>
<dbReference type="Gene3D" id="3.40.50.300">
    <property type="entry name" value="P-loop containing nucleotide triphosphate hydrolases"/>
    <property type="match status" value="1"/>
</dbReference>
<dbReference type="SUPFAM" id="SSF52540">
    <property type="entry name" value="P-loop containing nucleoside triphosphate hydrolases"/>
    <property type="match status" value="1"/>
</dbReference>
<dbReference type="Proteomes" id="UP001524501">
    <property type="component" value="Unassembled WGS sequence"/>
</dbReference>
<organism evidence="3 4">
    <name type="scientific">Rhodococcus tibetensis</name>
    <dbReference type="NCBI Taxonomy" id="2965064"/>
    <lineage>
        <taxon>Bacteria</taxon>
        <taxon>Bacillati</taxon>
        <taxon>Actinomycetota</taxon>
        <taxon>Actinomycetes</taxon>
        <taxon>Mycobacteriales</taxon>
        <taxon>Nocardiaceae</taxon>
        <taxon>Rhodococcus</taxon>
    </lineage>
</organism>
<feature type="region of interest" description="Disordered" evidence="1">
    <location>
        <begin position="1"/>
        <end position="137"/>
    </location>
</feature>
<keyword evidence="4" id="KW-1185">Reference proteome</keyword>
<dbReference type="PANTHER" id="PTHR43384">
    <property type="entry name" value="SEPTUM SITE-DETERMINING PROTEIN MIND HOMOLOG, CHLOROPLASTIC-RELATED"/>
    <property type="match status" value="1"/>
</dbReference>
<feature type="compositionally biased region" description="Low complexity" evidence="1">
    <location>
        <begin position="45"/>
        <end position="127"/>
    </location>
</feature>
<protein>
    <submittedName>
        <fullName evidence="3">MinD/ParA family protein</fullName>
    </submittedName>
</protein>
<name>A0ABT1QLG3_9NOCA</name>
<evidence type="ECO:0000256" key="1">
    <source>
        <dbReference type="SAM" id="MobiDB-lite"/>
    </source>
</evidence>
<dbReference type="InterPro" id="IPR050625">
    <property type="entry name" value="ParA/MinD_ATPase"/>
</dbReference>
<reference evidence="3 4" key="1">
    <citation type="submission" date="2022-07" db="EMBL/GenBank/DDBJ databases">
        <title>Degradation activity of malathion, p-nitrophenol and potential low-temperature adaptation strategy of Rhodococcus sp. FXJ9.536.</title>
        <authorList>
            <person name="Huang J."/>
            <person name="Huang Y."/>
        </authorList>
    </citation>
    <scope>NUCLEOTIDE SEQUENCE [LARGE SCALE GENOMIC DNA]</scope>
    <source>
        <strain evidence="3 4">FXJ9.536</strain>
    </source>
</reference>
<accession>A0ABT1QLG3</accession>
<evidence type="ECO:0000259" key="2">
    <source>
        <dbReference type="Pfam" id="PF01656"/>
    </source>
</evidence>
<dbReference type="EMBL" id="JANFQF010000023">
    <property type="protein sequence ID" value="MCQ4121930.1"/>
    <property type="molecule type" value="Genomic_DNA"/>
</dbReference>
<evidence type="ECO:0000313" key="3">
    <source>
        <dbReference type="EMBL" id="MCQ4121930.1"/>
    </source>
</evidence>